<accession>A0A1X7NRH1</accession>
<evidence type="ECO:0000313" key="3">
    <source>
        <dbReference type="Proteomes" id="UP000193969"/>
    </source>
</evidence>
<dbReference type="EMBL" id="RJJH01000014">
    <property type="protein sequence ID" value="RNI09524.1"/>
    <property type="molecule type" value="Genomic_DNA"/>
</dbReference>
<keyword evidence="3" id="KW-1185">Reference proteome</keyword>
<name>A0A1X7NRH1_9EURY</name>
<reference evidence="2" key="1">
    <citation type="submission" date="2017-04" db="EMBL/GenBank/DDBJ databases">
        <authorList>
            <person name="Afonso C.L."/>
            <person name="Miller P.J."/>
            <person name="Scott M.A."/>
            <person name="Spackman E."/>
            <person name="Goraichik I."/>
            <person name="Dimitrov K.M."/>
            <person name="Suarez D.L."/>
            <person name="Swayne D.E."/>
        </authorList>
    </citation>
    <scope>NUCLEOTIDE SEQUENCE [LARGE SCALE GENOMIC DNA]</scope>
    <source>
        <strain evidence="2">FDF-1</strain>
    </source>
</reference>
<evidence type="ECO:0000313" key="2">
    <source>
        <dbReference type="EMBL" id="SMH40108.1"/>
    </source>
</evidence>
<dbReference type="EMBL" id="FXBN01000002">
    <property type="protein sequence ID" value="SMH40108.1"/>
    <property type="molecule type" value="Genomic_DNA"/>
</dbReference>
<reference evidence="3" key="2">
    <citation type="submission" date="2017-04" db="EMBL/GenBank/DDBJ databases">
        <authorList>
            <person name="Varghese N."/>
            <person name="Submissions S."/>
        </authorList>
    </citation>
    <scope>NUCLEOTIDE SEQUENCE [LARGE SCALE GENOMIC DNA]</scope>
    <source>
        <strain evidence="3">FDF-1</strain>
    </source>
</reference>
<dbReference type="Proteomes" id="UP000278252">
    <property type="component" value="Unassembled WGS sequence"/>
</dbReference>
<evidence type="ECO:0000313" key="4">
    <source>
        <dbReference type="Proteomes" id="UP000278252"/>
    </source>
</evidence>
<evidence type="ECO:0000313" key="1">
    <source>
        <dbReference type="EMBL" id="RNI09524.1"/>
    </source>
</evidence>
<proteinExistence type="predicted"/>
<dbReference type="AlphaFoldDB" id="A0A1X7NRH1"/>
<organism evidence="2 3">
    <name type="scientific">Methanohalophilus portucalensis FDF-1</name>
    <dbReference type="NCBI Taxonomy" id="523843"/>
    <lineage>
        <taxon>Archaea</taxon>
        <taxon>Methanobacteriati</taxon>
        <taxon>Methanobacteriota</taxon>
        <taxon>Stenosarchaea group</taxon>
        <taxon>Methanomicrobia</taxon>
        <taxon>Methanosarcinales</taxon>
        <taxon>Methanosarcinaceae</taxon>
        <taxon>Methanohalophilus</taxon>
    </lineage>
</organism>
<sequence length="140" mass="15442">MVKIIHVVMLFIVIIGLVGFTEFTTDEPEKDIRSEILNVSYADVTKISIINGLSGDSIDIKNGNKITTLVNCISGFPFTETEGQKDVNGYLYALNFYEGGQRISTVTIVGDDIVQINGVYYKSNTTQIEKCVTDVFESGK</sequence>
<gene>
    <name evidence="1" type="ORF">EFE41_09455</name>
    <name evidence="2" type="ORF">SAMN06264941_1491</name>
</gene>
<protein>
    <submittedName>
        <fullName evidence="2">Uncharacterized protein</fullName>
    </submittedName>
</protein>
<dbReference type="RefSeq" id="WP_072361568.1">
    <property type="nucleotide sequence ID" value="NZ_FXBN01000002.1"/>
</dbReference>
<reference evidence="1 4" key="3">
    <citation type="submission" date="2018-10" db="EMBL/GenBank/DDBJ databases">
        <title>Cultivation of a novel Methanohalophilus strain from Kebrit Deep of the Red Sea and a genomic comparison of members of the genus Methanohalophilus.</title>
        <authorList>
            <person name="Guan Y."/>
            <person name="Ngugi D.K."/>
            <person name="Stingl U."/>
        </authorList>
    </citation>
    <scope>NUCLEOTIDE SEQUENCE [LARGE SCALE GENOMIC DNA]</scope>
    <source>
        <strain evidence="1 4">DSM 7471</strain>
    </source>
</reference>
<dbReference type="Proteomes" id="UP000193969">
    <property type="component" value="Unassembled WGS sequence"/>
</dbReference>
<dbReference type="OrthoDB" id="131979at2157"/>